<accession>A0AAV6L828</accession>
<comment type="caution">
    <text evidence="1">The sequence shown here is derived from an EMBL/GenBank/DDBJ whole genome shotgun (WGS) entry which is preliminary data.</text>
</comment>
<dbReference type="Proteomes" id="UP000823749">
    <property type="component" value="Chromosome 2"/>
</dbReference>
<reference evidence="1" key="1">
    <citation type="submission" date="2020-08" db="EMBL/GenBank/DDBJ databases">
        <title>Plant Genome Project.</title>
        <authorList>
            <person name="Zhang R.-G."/>
        </authorList>
    </citation>
    <scope>NUCLEOTIDE SEQUENCE</scope>
    <source>
        <strain evidence="1">WSP0</strain>
        <tissue evidence="1">Leaf</tissue>
    </source>
</reference>
<sequence>MVVQYSSILTVTEYGKGSEEARTLTPAIVTSNFYASCASGSSIYAEVQHVLLTAAILVRRGQEPEQTDSIAVICNNNFHTYLSLRRHCSISKTFDAVFQRFIRAFGPEKKQIDYEGKIMSHLQWNFRSKKHISHGFQ</sequence>
<organism evidence="1 2">
    <name type="scientific">Rhododendron griersonianum</name>
    <dbReference type="NCBI Taxonomy" id="479676"/>
    <lineage>
        <taxon>Eukaryota</taxon>
        <taxon>Viridiplantae</taxon>
        <taxon>Streptophyta</taxon>
        <taxon>Embryophyta</taxon>
        <taxon>Tracheophyta</taxon>
        <taxon>Spermatophyta</taxon>
        <taxon>Magnoliopsida</taxon>
        <taxon>eudicotyledons</taxon>
        <taxon>Gunneridae</taxon>
        <taxon>Pentapetalae</taxon>
        <taxon>asterids</taxon>
        <taxon>Ericales</taxon>
        <taxon>Ericaceae</taxon>
        <taxon>Ericoideae</taxon>
        <taxon>Rhodoreae</taxon>
        <taxon>Rhododendron</taxon>
    </lineage>
</organism>
<dbReference type="AlphaFoldDB" id="A0AAV6L828"/>
<evidence type="ECO:0000313" key="1">
    <source>
        <dbReference type="EMBL" id="KAG5561203.1"/>
    </source>
</evidence>
<keyword evidence="2" id="KW-1185">Reference proteome</keyword>
<dbReference type="EMBL" id="JACTNZ010000002">
    <property type="protein sequence ID" value="KAG5561203.1"/>
    <property type="molecule type" value="Genomic_DNA"/>
</dbReference>
<protein>
    <submittedName>
        <fullName evidence="1">Uncharacterized protein</fullName>
    </submittedName>
</protein>
<proteinExistence type="predicted"/>
<name>A0AAV6L828_9ERIC</name>
<gene>
    <name evidence="1" type="ORF">RHGRI_004283</name>
</gene>
<evidence type="ECO:0000313" key="2">
    <source>
        <dbReference type="Proteomes" id="UP000823749"/>
    </source>
</evidence>